<dbReference type="Pfam" id="PF13516">
    <property type="entry name" value="LRR_6"/>
    <property type="match status" value="3"/>
</dbReference>
<name>A0ABP0QWT6_9DINO</name>
<organism evidence="4 5">
    <name type="scientific">Durusdinium trenchii</name>
    <dbReference type="NCBI Taxonomy" id="1381693"/>
    <lineage>
        <taxon>Eukaryota</taxon>
        <taxon>Sar</taxon>
        <taxon>Alveolata</taxon>
        <taxon>Dinophyceae</taxon>
        <taxon>Suessiales</taxon>
        <taxon>Symbiodiniaceae</taxon>
        <taxon>Durusdinium</taxon>
    </lineage>
</organism>
<gene>
    <name evidence="4" type="ORF">CCMP2556_LOCUS44396</name>
</gene>
<evidence type="ECO:0000313" key="4">
    <source>
        <dbReference type="EMBL" id="CAK9092747.1"/>
    </source>
</evidence>
<dbReference type="PANTHER" id="PTHR24113">
    <property type="entry name" value="RAN GTPASE-ACTIVATING PROTEIN 1"/>
    <property type="match status" value="1"/>
</dbReference>
<evidence type="ECO:0000256" key="2">
    <source>
        <dbReference type="ARBA" id="ARBA00022614"/>
    </source>
</evidence>
<keyword evidence="3" id="KW-0677">Repeat</keyword>
<reference evidence="4 5" key="1">
    <citation type="submission" date="2024-02" db="EMBL/GenBank/DDBJ databases">
        <authorList>
            <person name="Chen Y."/>
            <person name="Shah S."/>
            <person name="Dougan E. K."/>
            <person name="Thang M."/>
            <person name="Chan C."/>
        </authorList>
    </citation>
    <scope>NUCLEOTIDE SEQUENCE [LARGE SCALE GENOMIC DNA]</scope>
</reference>
<dbReference type="InterPro" id="IPR027038">
    <property type="entry name" value="RanGap"/>
</dbReference>
<keyword evidence="2" id="KW-0433">Leucine-rich repeat</keyword>
<keyword evidence="1" id="KW-0343">GTPase activation</keyword>
<dbReference type="PANTHER" id="PTHR24113:SF12">
    <property type="entry name" value="RAN GTPASE-ACTIVATING PROTEIN 1"/>
    <property type="match status" value="1"/>
</dbReference>
<comment type="caution">
    <text evidence="4">The sequence shown here is derived from an EMBL/GenBank/DDBJ whole genome shotgun (WGS) entry which is preliminary data.</text>
</comment>
<dbReference type="InterPro" id="IPR001611">
    <property type="entry name" value="Leu-rich_rpt"/>
</dbReference>
<proteinExistence type="predicted"/>
<dbReference type="Proteomes" id="UP001642484">
    <property type="component" value="Unassembled WGS sequence"/>
</dbReference>
<dbReference type="Gene3D" id="3.80.10.10">
    <property type="entry name" value="Ribonuclease Inhibitor"/>
    <property type="match status" value="2"/>
</dbReference>
<dbReference type="SUPFAM" id="SSF52047">
    <property type="entry name" value="RNI-like"/>
    <property type="match status" value="1"/>
</dbReference>
<dbReference type="InterPro" id="IPR032675">
    <property type="entry name" value="LRR_dom_sf"/>
</dbReference>
<evidence type="ECO:0000256" key="3">
    <source>
        <dbReference type="ARBA" id="ARBA00022737"/>
    </source>
</evidence>
<evidence type="ECO:0000313" key="5">
    <source>
        <dbReference type="Proteomes" id="UP001642484"/>
    </source>
</evidence>
<evidence type="ECO:0000256" key="1">
    <source>
        <dbReference type="ARBA" id="ARBA00022468"/>
    </source>
</evidence>
<accession>A0ABP0QWT6</accession>
<dbReference type="SMART" id="SM00368">
    <property type="entry name" value="LRR_RI"/>
    <property type="match status" value="3"/>
</dbReference>
<protein>
    <recommendedName>
        <fullName evidence="6">Protein NLRC3</fullName>
    </recommendedName>
</protein>
<dbReference type="EMBL" id="CAXAMN010025117">
    <property type="protein sequence ID" value="CAK9092747.1"/>
    <property type="molecule type" value="Genomic_DNA"/>
</dbReference>
<keyword evidence="5" id="KW-1185">Reference proteome</keyword>
<sequence>MSLHCQALAQVLKQNRSITLIDLLENEICDAGAEALAEAVQENDTIHSIILFGNPCAGSQAFRRIHARCSSNYQAAVQAKAAAAVKAVVEDLKTDGAKREIDLQGRCIEDAQVQVLSEELKIKLSITHIDLSKNRIKDAGAEALAQVLKENRSITSIDLGENPIGQVGAQALAEAVQENDALLRLHLGPLTESDGREVGPWTEALERIEERCRANREAKAAGVEDG</sequence>
<evidence type="ECO:0008006" key="6">
    <source>
        <dbReference type="Google" id="ProtNLM"/>
    </source>
</evidence>